<dbReference type="PANTHER" id="PTHR45033:SF2">
    <property type="entry name" value="ZINC-TYPE ALCOHOL DEHYDROGENASE-LIKE PROTEIN C1773.06C"/>
    <property type="match status" value="1"/>
</dbReference>
<dbReference type="InterPro" id="IPR011032">
    <property type="entry name" value="GroES-like_sf"/>
</dbReference>
<dbReference type="Gene3D" id="3.90.180.10">
    <property type="entry name" value="Medium-chain alcohol dehydrogenases, catalytic domain"/>
    <property type="match status" value="1"/>
</dbReference>
<evidence type="ECO:0000313" key="2">
    <source>
        <dbReference type="EMBL" id="RDJ27939.1"/>
    </source>
</evidence>
<protein>
    <submittedName>
        <fullName evidence="2">NAD(P)-dependent alcohol dehydrogenase</fullName>
    </submittedName>
</protein>
<proteinExistence type="predicted"/>
<sequence length="339" mass="37000">MREKMKAWQLAEWGKENLQVAERDVPRPGPNDVLVHVRAVSLNYRDKPALEGSVLLNETPLPYTPCSDMAGEVVEVGSDVQRWTTGDRVSANFYTRWVDGSATADLFGLSLDLPGTLAEYVLVPETAIVRAPDALSMEEIATLPVAAVTAWSALVTEGRLRAGQSVLLHGTGGVSLFGIQFARMFGARAIITSRSAEKLERAKLLGANDVIETSEYPNWAGRVMEITKGRGVDHIFETIGGENYKKSLDAAAIGARITTVGFLESSEFTLPIVPMIIRRIVIQGLSVGHRRSFEDMIAAIEINGLKPVIDRVYDWKDVPAAFDHLDRGAFGKIVVSVNP</sequence>
<accession>A0A370L9N9</accession>
<dbReference type="CDD" id="cd08276">
    <property type="entry name" value="MDR7"/>
    <property type="match status" value="1"/>
</dbReference>
<dbReference type="AlphaFoldDB" id="A0A370L9N9"/>
<evidence type="ECO:0000313" key="3">
    <source>
        <dbReference type="Proteomes" id="UP000255207"/>
    </source>
</evidence>
<dbReference type="Proteomes" id="UP000255207">
    <property type="component" value="Unassembled WGS sequence"/>
</dbReference>
<dbReference type="GO" id="GO:0016491">
    <property type="term" value="F:oxidoreductase activity"/>
    <property type="evidence" value="ECO:0007669"/>
    <property type="project" value="InterPro"/>
</dbReference>
<dbReference type="SMART" id="SM00829">
    <property type="entry name" value="PKS_ER"/>
    <property type="match status" value="1"/>
</dbReference>
<dbReference type="EMBL" id="QQTP01000002">
    <property type="protein sequence ID" value="RDJ27939.1"/>
    <property type="molecule type" value="Genomic_DNA"/>
</dbReference>
<comment type="caution">
    <text evidence="2">The sequence shown here is derived from an EMBL/GenBank/DDBJ whole genome shotgun (WGS) entry which is preliminary data.</text>
</comment>
<dbReference type="InterPro" id="IPR013154">
    <property type="entry name" value="ADH-like_N"/>
</dbReference>
<dbReference type="InterPro" id="IPR052711">
    <property type="entry name" value="Zinc_ADH-like"/>
</dbReference>
<feature type="domain" description="Enoyl reductase (ER)" evidence="1">
    <location>
        <begin position="14"/>
        <end position="335"/>
    </location>
</feature>
<evidence type="ECO:0000259" key="1">
    <source>
        <dbReference type="SMART" id="SM00829"/>
    </source>
</evidence>
<dbReference type="InterPro" id="IPR020843">
    <property type="entry name" value="ER"/>
</dbReference>
<dbReference type="InterPro" id="IPR036291">
    <property type="entry name" value="NAD(P)-bd_dom_sf"/>
</dbReference>
<dbReference type="OrthoDB" id="9805663at2"/>
<organism evidence="2 3">
    <name type="scientific">Bosea caraganae</name>
    <dbReference type="NCBI Taxonomy" id="2763117"/>
    <lineage>
        <taxon>Bacteria</taxon>
        <taxon>Pseudomonadati</taxon>
        <taxon>Pseudomonadota</taxon>
        <taxon>Alphaproteobacteria</taxon>
        <taxon>Hyphomicrobiales</taxon>
        <taxon>Boseaceae</taxon>
        <taxon>Bosea</taxon>
    </lineage>
</organism>
<dbReference type="Pfam" id="PF00107">
    <property type="entry name" value="ADH_zinc_N"/>
    <property type="match status" value="1"/>
</dbReference>
<reference evidence="3" key="1">
    <citation type="submission" date="2018-07" db="EMBL/GenBank/DDBJ databases">
        <authorList>
            <person name="Safronova V.I."/>
            <person name="Chirak E.R."/>
            <person name="Sazanova A.L."/>
        </authorList>
    </citation>
    <scope>NUCLEOTIDE SEQUENCE [LARGE SCALE GENOMIC DNA]</scope>
    <source>
        <strain evidence="3">RCAM04685</strain>
    </source>
</reference>
<dbReference type="PANTHER" id="PTHR45033">
    <property type="match status" value="1"/>
</dbReference>
<gene>
    <name evidence="2" type="ORF">DWE98_04860</name>
</gene>
<dbReference type="Gene3D" id="3.40.50.720">
    <property type="entry name" value="NAD(P)-binding Rossmann-like Domain"/>
    <property type="match status" value="1"/>
</dbReference>
<dbReference type="InterPro" id="IPR013149">
    <property type="entry name" value="ADH-like_C"/>
</dbReference>
<dbReference type="SUPFAM" id="SSF50129">
    <property type="entry name" value="GroES-like"/>
    <property type="match status" value="1"/>
</dbReference>
<name>A0A370L9N9_9HYPH</name>
<dbReference type="SUPFAM" id="SSF51735">
    <property type="entry name" value="NAD(P)-binding Rossmann-fold domains"/>
    <property type="match status" value="1"/>
</dbReference>
<dbReference type="Pfam" id="PF08240">
    <property type="entry name" value="ADH_N"/>
    <property type="match status" value="1"/>
</dbReference>
<keyword evidence="3" id="KW-1185">Reference proteome</keyword>
<dbReference type="RefSeq" id="WP_114828064.1">
    <property type="nucleotide sequence ID" value="NZ_QQTO01000037.1"/>
</dbReference>